<dbReference type="Pfam" id="PF05099">
    <property type="entry name" value="TerB"/>
    <property type="match status" value="1"/>
</dbReference>
<dbReference type="Gene3D" id="1.10.3680.10">
    <property type="entry name" value="TerB-like"/>
    <property type="match status" value="1"/>
</dbReference>
<dbReference type="SUPFAM" id="SSF158682">
    <property type="entry name" value="TerB-like"/>
    <property type="match status" value="1"/>
</dbReference>
<dbReference type="CDD" id="cd07177">
    <property type="entry name" value="terB_like"/>
    <property type="match status" value="1"/>
</dbReference>
<organism evidence="2">
    <name type="scientific">marine sediment metagenome</name>
    <dbReference type="NCBI Taxonomy" id="412755"/>
    <lineage>
        <taxon>unclassified sequences</taxon>
        <taxon>metagenomes</taxon>
        <taxon>ecological metagenomes</taxon>
    </lineage>
</organism>
<protein>
    <recommendedName>
        <fullName evidence="1">Co-chaperone DjlA N-terminal domain-containing protein</fullName>
    </recommendedName>
</protein>
<proteinExistence type="predicted"/>
<comment type="caution">
    <text evidence="2">The sequence shown here is derived from an EMBL/GenBank/DDBJ whole genome shotgun (WGS) entry which is preliminary data.</text>
</comment>
<evidence type="ECO:0000259" key="1">
    <source>
        <dbReference type="Pfam" id="PF05099"/>
    </source>
</evidence>
<evidence type="ECO:0000313" key="2">
    <source>
        <dbReference type="EMBL" id="KKN25781.1"/>
    </source>
</evidence>
<dbReference type="AlphaFoldDB" id="A0A0F9RLD9"/>
<accession>A0A0F9RLD9</accession>
<gene>
    <name evidence="2" type="ORF">LCGC14_0881240</name>
</gene>
<name>A0A0F9RLD9_9ZZZZ</name>
<dbReference type="InterPro" id="IPR029024">
    <property type="entry name" value="TerB-like"/>
</dbReference>
<dbReference type="EMBL" id="LAZR01002773">
    <property type="protein sequence ID" value="KKN25781.1"/>
    <property type="molecule type" value="Genomic_DNA"/>
</dbReference>
<feature type="domain" description="Co-chaperone DjlA N-terminal" evidence="1">
    <location>
        <begin position="16"/>
        <end position="110"/>
    </location>
</feature>
<sequence>MGFSDLYSSGEHRRNLAHFASLATLASIDGEISSEEKKMLDQFASKLDITTSEYEEVMRKENKYPIDPPNTSEKRLERLYDLFRIIFSDHKIDEEEMVLLKRYAIGLGFAGDSADKIIEKSVDIFSGRLDFDDYMYLLKH</sequence>
<dbReference type="InterPro" id="IPR007791">
    <property type="entry name" value="DjlA_N"/>
</dbReference>
<reference evidence="2" key="1">
    <citation type="journal article" date="2015" name="Nature">
        <title>Complex archaea that bridge the gap between prokaryotes and eukaryotes.</title>
        <authorList>
            <person name="Spang A."/>
            <person name="Saw J.H."/>
            <person name="Jorgensen S.L."/>
            <person name="Zaremba-Niedzwiedzka K."/>
            <person name="Martijn J."/>
            <person name="Lind A.E."/>
            <person name="van Eijk R."/>
            <person name="Schleper C."/>
            <person name="Guy L."/>
            <person name="Ettema T.J."/>
        </authorList>
    </citation>
    <scope>NUCLEOTIDE SEQUENCE</scope>
</reference>